<comment type="caution">
    <text evidence="6">The sequence shown here is derived from an EMBL/GenBank/DDBJ whole genome shotgun (WGS) entry which is preliminary data.</text>
</comment>
<sequence length="736" mass="80819">MGRQRSLSTSSIGTLSKSPTSLSVSLSTSVALYDNQQPPKTLQDILLLAQSHYISHRYVPAMTLYKLAAEKHHSLPACNSLYALYTSTMNVPGLAKSDTKAVHILLHALRIWTARRWSSARPEESHSGGRAMRSRIRDEHDELEEYFVHARRQPSRIQRRTRSGGALPILTETRSRLTEVVVAQSAESEYRTPFHLAGQDEAEGSGDRGEKVDDDDDSEDYDDAEGSDTCTDCEECDSDSDSEDDIDEEEEREEEARRIGLATFEIEDIVQKLCLMTQKGVLGLDEPILIEAVSVLRKIERGLTKETDAWRQEMAQSKSLFTSTLSGASSDNNLGSSTSQSGLLLTQGIDLSFLNCGSDDDGDLPMAQARSVSRPVGLRPVAKIQHESIRSPVNSSIAGLSFEKREQDQSVCRAIRIRIMSTLGWVHEKKGEFHYAAQAYGVCSELAPTGKRPLAVLQHQALIQKDVCKELEQRRLELEKKSELEKLEQERRKSTSIHTEPPSSSSSITQHTLTAESSCASSVYTPSESSTGVTHPDVSSPSSLASSDSEGISVRGSSGPMSSLSAAVWNSGLFRSSSNTSVPALKGTSIVLPSSRLQRSKSLLLEHKLKPVQTAEAKQTEQTEDSHRHHHHHRHPQPQQNSSETTRQQQLRQQSAPVLTMSGHKKQAVKCAHCGQAKILMPLCVCKKVRYCNGECRIADLEAHQQTGCHAARIGIGAVGLSVNLSAKSYAEPVAL</sequence>
<dbReference type="GO" id="GO:0008270">
    <property type="term" value="F:zinc ion binding"/>
    <property type="evidence" value="ECO:0007669"/>
    <property type="project" value="UniProtKB-KW"/>
</dbReference>
<dbReference type="InterPro" id="IPR002893">
    <property type="entry name" value="Znf_MYND"/>
</dbReference>
<evidence type="ECO:0000256" key="2">
    <source>
        <dbReference type="ARBA" id="ARBA00022771"/>
    </source>
</evidence>
<feature type="region of interest" description="Disordered" evidence="4">
    <location>
        <begin position="1"/>
        <end position="20"/>
    </location>
</feature>
<feature type="compositionally biased region" description="Polar residues" evidence="4">
    <location>
        <begin position="1"/>
        <end position="13"/>
    </location>
</feature>
<gene>
    <name evidence="6" type="ORF">BGZ99_004933</name>
</gene>
<name>A0A9P6RHG4_9FUNG</name>
<evidence type="ECO:0000256" key="3">
    <source>
        <dbReference type="ARBA" id="ARBA00022833"/>
    </source>
</evidence>
<keyword evidence="7" id="KW-1185">Reference proteome</keyword>
<reference evidence="6" key="1">
    <citation type="journal article" date="2020" name="Fungal Divers.">
        <title>Resolving the Mortierellaceae phylogeny through synthesis of multi-gene phylogenetics and phylogenomics.</title>
        <authorList>
            <person name="Vandepol N."/>
            <person name="Liber J."/>
            <person name="Desiro A."/>
            <person name="Na H."/>
            <person name="Kennedy M."/>
            <person name="Barry K."/>
            <person name="Grigoriev I.V."/>
            <person name="Miller A.N."/>
            <person name="O'Donnell K."/>
            <person name="Stajich J.E."/>
            <person name="Bonito G."/>
        </authorList>
    </citation>
    <scope>NUCLEOTIDE SEQUENCE</scope>
    <source>
        <strain evidence="6">REB-010B</strain>
    </source>
</reference>
<organism evidence="6 7">
    <name type="scientific">Dissophora globulifera</name>
    <dbReference type="NCBI Taxonomy" id="979702"/>
    <lineage>
        <taxon>Eukaryota</taxon>
        <taxon>Fungi</taxon>
        <taxon>Fungi incertae sedis</taxon>
        <taxon>Mucoromycota</taxon>
        <taxon>Mortierellomycotina</taxon>
        <taxon>Mortierellomycetes</taxon>
        <taxon>Mortierellales</taxon>
        <taxon>Mortierellaceae</taxon>
        <taxon>Dissophora</taxon>
    </lineage>
</organism>
<evidence type="ECO:0000313" key="6">
    <source>
        <dbReference type="EMBL" id="KAG0319778.1"/>
    </source>
</evidence>
<keyword evidence="2" id="KW-0863">Zinc-finger</keyword>
<evidence type="ECO:0000256" key="1">
    <source>
        <dbReference type="ARBA" id="ARBA00022723"/>
    </source>
</evidence>
<dbReference type="Proteomes" id="UP000738325">
    <property type="component" value="Unassembled WGS sequence"/>
</dbReference>
<feature type="region of interest" description="Disordered" evidence="4">
    <location>
        <begin position="485"/>
        <end position="562"/>
    </location>
</feature>
<evidence type="ECO:0000259" key="5">
    <source>
        <dbReference type="PROSITE" id="PS01360"/>
    </source>
</evidence>
<feature type="compositionally biased region" description="Polar residues" evidence="4">
    <location>
        <begin position="515"/>
        <end position="533"/>
    </location>
</feature>
<feature type="compositionally biased region" description="Low complexity" evidence="4">
    <location>
        <begin position="539"/>
        <end position="549"/>
    </location>
</feature>
<dbReference type="AlphaFoldDB" id="A0A9P6RHG4"/>
<accession>A0A9P6RHG4</accession>
<keyword evidence="1" id="KW-0479">Metal-binding</keyword>
<dbReference type="PROSITE" id="PS01360">
    <property type="entry name" value="ZF_MYND_1"/>
    <property type="match status" value="1"/>
</dbReference>
<keyword evidence="3" id="KW-0862">Zinc</keyword>
<feature type="compositionally biased region" description="Acidic residues" evidence="4">
    <location>
        <begin position="212"/>
        <end position="253"/>
    </location>
</feature>
<dbReference type="EMBL" id="JAAAIP010000310">
    <property type="protein sequence ID" value="KAG0319778.1"/>
    <property type="molecule type" value="Genomic_DNA"/>
</dbReference>
<feature type="region of interest" description="Disordered" evidence="4">
    <location>
        <begin position="605"/>
        <end position="659"/>
    </location>
</feature>
<evidence type="ECO:0000256" key="4">
    <source>
        <dbReference type="SAM" id="MobiDB-lite"/>
    </source>
</evidence>
<feature type="compositionally biased region" description="Low complexity" evidence="4">
    <location>
        <begin position="496"/>
        <end position="514"/>
    </location>
</feature>
<feature type="compositionally biased region" description="Polar residues" evidence="4">
    <location>
        <begin position="641"/>
        <end position="657"/>
    </location>
</feature>
<feature type="domain" description="MYND-type" evidence="5">
    <location>
        <begin position="671"/>
        <end position="709"/>
    </location>
</feature>
<protein>
    <recommendedName>
        <fullName evidence="5">MYND-type domain-containing protein</fullName>
    </recommendedName>
</protein>
<proteinExistence type="predicted"/>
<dbReference type="OrthoDB" id="2435462at2759"/>
<feature type="region of interest" description="Disordered" evidence="4">
    <location>
        <begin position="188"/>
        <end position="259"/>
    </location>
</feature>
<feature type="compositionally biased region" description="Basic and acidic residues" evidence="4">
    <location>
        <begin position="618"/>
        <end position="627"/>
    </location>
</feature>
<evidence type="ECO:0000313" key="7">
    <source>
        <dbReference type="Proteomes" id="UP000738325"/>
    </source>
</evidence>